<feature type="compositionally biased region" description="Basic residues" evidence="6">
    <location>
        <begin position="329"/>
        <end position="338"/>
    </location>
</feature>
<evidence type="ECO:0000256" key="4">
    <source>
        <dbReference type="ARBA" id="ARBA00022833"/>
    </source>
</evidence>
<organism evidence="9 10">
    <name type="scientific">Anopheles maculatus</name>
    <dbReference type="NCBI Taxonomy" id="74869"/>
    <lineage>
        <taxon>Eukaryota</taxon>
        <taxon>Metazoa</taxon>
        <taxon>Ecdysozoa</taxon>
        <taxon>Arthropoda</taxon>
        <taxon>Hexapoda</taxon>
        <taxon>Insecta</taxon>
        <taxon>Pterygota</taxon>
        <taxon>Neoptera</taxon>
        <taxon>Endopterygota</taxon>
        <taxon>Diptera</taxon>
        <taxon>Nematocera</taxon>
        <taxon>Culicoidea</taxon>
        <taxon>Culicidae</taxon>
        <taxon>Anophelinae</taxon>
        <taxon>Anopheles</taxon>
        <taxon>Anopheles maculatus group</taxon>
    </lineage>
</organism>
<accession>A0A182SNW8</accession>
<dbReference type="GO" id="GO:0005634">
    <property type="term" value="C:nucleus"/>
    <property type="evidence" value="ECO:0007669"/>
    <property type="project" value="UniProtKB-ARBA"/>
</dbReference>
<evidence type="ECO:0000259" key="8">
    <source>
        <dbReference type="PROSITE" id="PS50157"/>
    </source>
</evidence>
<feature type="transmembrane region" description="Helical" evidence="7">
    <location>
        <begin position="412"/>
        <end position="433"/>
    </location>
</feature>
<evidence type="ECO:0000256" key="6">
    <source>
        <dbReference type="SAM" id="MobiDB-lite"/>
    </source>
</evidence>
<feature type="compositionally biased region" description="Low complexity" evidence="6">
    <location>
        <begin position="339"/>
        <end position="355"/>
    </location>
</feature>
<feature type="region of interest" description="Disordered" evidence="6">
    <location>
        <begin position="172"/>
        <end position="209"/>
    </location>
</feature>
<dbReference type="PANTHER" id="PTHR19818:SF139">
    <property type="entry name" value="PAIR-RULE PROTEIN ODD-PAIRED"/>
    <property type="match status" value="1"/>
</dbReference>
<dbReference type="SUPFAM" id="SSF57667">
    <property type="entry name" value="beta-beta-alpha zinc fingers"/>
    <property type="match status" value="1"/>
</dbReference>
<keyword evidence="1" id="KW-0479">Metal-binding</keyword>
<keyword evidence="10" id="KW-1185">Reference proteome</keyword>
<keyword evidence="7" id="KW-1133">Transmembrane helix</keyword>
<dbReference type="PROSITE" id="PS50157">
    <property type="entry name" value="ZINC_FINGER_C2H2_2"/>
    <property type="match status" value="2"/>
</dbReference>
<evidence type="ECO:0000256" key="3">
    <source>
        <dbReference type="ARBA" id="ARBA00022771"/>
    </source>
</evidence>
<evidence type="ECO:0000256" key="1">
    <source>
        <dbReference type="ARBA" id="ARBA00022723"/>
    </source>
</evidence>
<feature type="compositionally biased region" description="Low complexity" evidence="6">
    <location>
        <begin position="307"/>
        <end position="328"/>
    </location>
</feature>
<keyword evidence="4" id="KW-0862">Zinc</keyword>
<dbReference type="AlphaFoldDB" id="A0A182SNW8"/>
<feature type="domain" description="C2H2-type" evidence="8">
    <location>
        <begin position="32"/>
        <end position="57"/>
    </location>
</feature>
<feature type="compositionally biased region" description="Low complexity" evidence="6">
    <location>
        <begin position="376"/>
        <end position="390"/>
    </location>
</feature>
<dbReference type="GO" id="GO:0008270">
    <property type="term" value="F:zinc ion binding"/>
    <property type="evidence" value="ECO:0007669"/>
    <property type="project" value="UniProtKB-KW"/>
</dbReference>
<evidence type="ECO:0000256" key="2">
    <source>
        <dbReference type="ARBA" id="ARBA00022737"/>
    </source>
</evidence>
<keyword evidence="3 5" id="KW-0863">Zinc-finger</keyword>
<feature type="region of interest" description="Disordered" evidence="6">
    <location>
        <begin position="303"/>
        <end position="390"/>
    </location>
</feature>
<dbReference type="SMART" id="SM00355">
    <property type="entry name" value="ZnF_C2H2"/>
    <property type="match status" value="2"/>
</dbReference>
<dbReference type="GO" id="GO:0045944">
    <property type="term" value="P:positive regulation of transcription by RNA polymerase II"/>
    <property type="evidence" value="ECO:0007669"/>
    <property type="project" value="UniProtKB-ARBA"/>
</dbReference>
<dbReference type="GO" id="GO:0000981">
    <property type="term" value="F:DNA-binding transcription factor activity, RNA polymerase II-specific"/>
    <property type="evidence" value="ECO:0007669"/>
    <property type="project" value="TreeGrafter"/>
</dbReference>
<keyword evidence="7" id="KW-0472">Membrane</keyword>
<evidence type="ECO:0000313" key="10">
    <source>
        <dbReference type="Proteomes" id="UP000075901"/>
    </source>
</evidence>
<feature type="compositionally biased region" description="Gly residues" evidence="6">
    <location>
        <begin position="191"/>
        <end position="203"/>
    </location>
</feature>
<dbReference type="InterPro" id="IPR013087">
    <property type="entry name" value="Znf_C2H2_type"/>
</dbReference>
<sequence length="476" mass="49422">DKKYKCTICNKLFAARRSLKRHKLCHEEEAAFRCPVDGCKEAFRTAANLAKHKKMAHPATALVASAGLNVMAHDPIADKVGPGLGMPSGVKMLPGTPIGGGGGSGGVTMKGMEKVALHHQEASGVTMSPGGQSNVMGGQLGANPLMGLNAASSGMKTDGRSSAGGMMVVPPSRTSSAGSSAGMAGINNGSGARGGAGAGGGNGPVSTPEQQSVSMAYRMGDSPLPGSAAAATTNTANIPYGYSQMNNAFDWQGMELGTAANAEPGLISSGSPGGQPQGAPGTSGTMKSANSNKYYNAMHEAGGGATGSSAVGGSTSTGFLSPQQLQHQSPHHSQHMQHHTQQTQLQQQQQQQQQHLPHHAHHGQVGGGLQNKPVQDQHSTHQQQQQQHMMSMNSQDMMGYQVRSNSIPNRSLFVVFVWYTGTFLSFFLINHVCTATVLDNSLRYTGNCGGPVVDLTAAPVFTRQDRGSSLFWAVPP</sequence>
<reference evidence="9" key="2">
    <citation type="submission" date="2020-05" db="UniProtKB">
        <authorList>
            <consortium name="EnsemblMetazoa"/>
        </authorList>
    </citation>
    <scope>IDENTIFICATION</scope>
    <source>
        <strain evidence="9">maculatus3</strain>
    </source>
</reference>
<feature type="domain" description="C2H2-type" evidence="8">
    <location>
        <begin position="4"/>
        <end position="31"/>
    </location>
</feature>
<dbReference type="PANTHER" id="PTHR19818">
    <property type="entry name" value="ZINC FINGER PROTEIN ZIC AND GLI"/>
    <property type="match status" value="1"/>
</dbReference>
<dbReference type="VEuPathDB" id="VectorBase:AMAM010501"/>
<dbReference type="PROSITE" id="PS00028">
    <property type="entry name" value="ZINC_FINGER_C2H2_1"/>
    <property type="match status" value="2"/>
</dbReference>
<evidence type="ECO:0000256" key="5">
    <source>
        <dbReference type="PROSITE-ProRule" id="PRU00042"/>
    </source>
</evidence>
<dbReference type="InterPro" id="IPR050329">
    <property type="entry name" value="GLI_C2H2-zinc-finger"/>
</dbReference>
<dbReference type="Gene3D" id="3.30.160.60">
    <property type="entry name" value="Classic Zinc Finger"/>
    <property type="match status" value="2"/>
</dbReference>
<feature type="compositionally biased region" description="Low complexity" evidence="6">
    <location>
        <begin position="175"/>
        <end position="190"/>
    </location>
</feature>
<feature type="region of interest" description="Disordered" evidence="6">
    <location>
        <begin position="262"/>
        <end position="287"/>
    </location>
</feature>
<evidence type="ECO:0000256" key="7">
    <source>
        <dbReference type="SAM" id="Phobius"/>
    </source>
</evidence>
<keyword evidence="2" id="KW-0677">Repeat</keyword>
<dbReference type="InterPro" id="IPR036236">
    <property type="entry name" value="Znf_C2H2_sf"/>
</dbReference>
<dbReference type="Proteomes" id="UP000075901">
    <property type="component" value="Unassembled WGS sequence"/>
</dbReference>
<reference evidence="10" key="1">
    <citation type="submission" date="2013-09" db="EMBL/GenBank/DDBJ databases">
        <title>The Genome Sequence of Anopheles maculatus species B.</title>
        <authorList>
            <consortium name="The Broad Institute Genomics Platform"/>
            <person name="Neafsey D.E."/>
            <person name="Besansky N."/>
            <person name="Howell P."/>
            <person name="Walton C."/>
            <person name="Young S.K."/>
            <person name="Zeng Q."/>
            <person name="Gargeya S."/>
            <person name="Fitzgerald M."/>
            <person name="Haas B."/>
            <person name="Abouelleil A."/>
            <person name="Allen A.W."/>
            <person name="Alvarado L."/>
            <person name="Arachchi H.M."/>
            <person name="Berlin A.M."/>
            <person name="Chapman S.B."/>
            <person name="Gainer-Dewar J."/>
            <person name="Goldberg J."/>
            <person name="Griggs A."/>
            <person name="Gujja S."/>
            <person name="Hansen M."/>
            <person name="Howarth C."/>
            <person name="Imamovic A."/>
            <person name="Ireland A."/>
            <person name="Larimer J."/>
            <person name="McCowan C."/>
            <person name="Murphy C."/>
            <person name="Pearson M."/>
            <person name="Poon T.W."/>
            <person name="Priest M."/>
            <person name="Roberts A."/>
            <person name="Saif S."/>
            <person name="Shea T."/>
            <person name="Sisk P."/>
            <person name="Sykes S."/>
            <person name="Wortman J."/>
            <person name="Nusbaum C."/>
            <person name="Birren B."/>
        </authorList>
    </citation>
    <scope>NUCLEOTIDE SEQUENCE [LARGE SCALE GENOMIC DNA]</scope>
    <source>
        <strain evidence="10">maculatus3</strain>
    </source>
</reference>
<keyword evidence="7" id="KW-0812">Transmembrane</keyword>
<dbReference type="GO" id="GO:0000978">
    <property type="term" value="F:RNA polymerase II cis-regulatory region sequence-specific DNA binding"/>
    <property type="evidence" value="ECO:0007669"/>
    <property type="project" value="TreeGrafter"/>
</dbReference>
<proteinExistence type="predicted"/>
<name>A0A182SNW8_9DIPT</name>
<dbReference type="EnsemblMetazoa" id="AMAM010501-RA">
    <property type="protein sequence ID" value="AMAM010501-PA"/>
    <property type="gene ID" value="AMAM010501"/>
</dbReference>
<protein>
    <recommendedName>
        <fullName evidence="8">C2H2-type domain-containing protein</fullName>
    </recommendedName>
</protein>
<evidence type="ECO:0000313" key="9">
    <source>
        <dbReference type="EnsemblMetazoa" id="AMAM010501-PA"/>
    </source>
</evidence>